<evidence type="ECO:0008006" key="11">
    <source>
        <dbReference type="Google" id="ProtNLM"/>
    </source>
</evidence>
<comment type="similarity">
    <text evidence="3">Belongs to the PRA1 family.</text>
</comment>
<dbReference type="PANTHER" id="PTHR19317:SF34">
    <property type="entry name" value="PRA1 FAMILY PROTEIN-RELATED"/>
    <property type="match status" value="1"/>
</dbReference>
<dbReference type="GO" id="GO:0016192">
    <property type="term" value="P:vesicle-mediated transport"/>
    <property type="evidence" value="ECO:0007669"/>
    <property type="project" value="TreeGrafter"/>
</dbReference>
<comment type="subcellular location">
    <subcellularLocation>
        <location evidence="2">Endomembrane system</location>
        <topology evidence="2">Multi-pass membrane protein</topology>
    </subcellularLocation>
</comment>
<evidence type="ECO:0000313" key="10">
    <source>
        <dbReference type="Proteomes" id="UP001314170"/>
    </source>
</evidence>
<evidence type="ECO:0000256" key="3">
    <source>
        <dbReference type="ARBA" id="ARBA00006483"/>
    </source>
</evidence>
<feature type="transmembrane region" description="Helical" evidence="8">
    <location>
        <begin position="85"/>
        <end position="103"/>
    </location>
</feature>
<reference evidence="9 10" key="1">
    <citation type="submission" date="2024-01" db="EMBL/GenBank/DDBJ databases">
        <authorList>
            <person name="Waweru B."/>
        </authorList>
    </citation>
    <scope>NUCLEOTIDE SEQUENCE [LARGE SCALE GENOMIC DNA]</scope>
</reference>
<evidence type="ECO:0000256" key="1">
    <source>
        <dbReference type="ARBA" id="ARBA00002501"/>
    </source>
</evidence>
<organism evidence="9 10">
    <name type="scientific">Dovyalis caffra</name>
    <dbReference type="NCBI Taxonomy" id="77055"/>
    <lineage>
        <taxon>Eukaryota</taxon>
        <taxon>Viridiplantae</taxon>
        <taxon>Streptophyta</taxon>
        <taxon>Embryophyta</taxon>
        <taxon>Tracheophyta</taxon>
        <taxon>Spermatophyta</taxon>
        <taxon>Magnoliopsida</taxon>
        <taxon>eudicotyledons</taxon>
        <taxon>Gunneridae</taxon>
        <taxon>Pentapetalae</taxon>
        <taxon>rosids</taxon>
        <taxon>fabids</taxon>
        <taxon>Malpighiales</taxon>
        <taxon>Salicaceae</taxon>
        <taxon>Flacourtieae</taxon>
        <taxon>Dovyalis</taxon>
    </lineage>
</organism>
<feature type="transmembrane region" description="Helical" evidence="8">
    <location>
        <begin position="109"/>
        <end position="125"/>
    </location>
</feature>
<evidence type="ECO:0000256" key="4">
    <source>
        <dbReference type="ARBA" id="ARBA00022692"/>
    </source>
</evidence>
<name>A0AAV1S0A6_9ROSI</name>
<comment type="caution">
    <text evidence="9">The sequence shown here is derived from an EMBL/GenBank/DDBJ whole genome shotgun (WGS) entry which is preliminary data.</text>
</comment>
<dbReference type="EMBL" id="CAWUPB010001160">
    <property type="protein sequence ID" value="CAK7343742.1"/>
    <property type="molecule type" value="Genomic_DNA"/>
</dbReference>
<sequence length="305" mass="33551">MSSQSPPVLPITNPPPPPSTTATTTAAQPPLPPHAFRAFLNNITESVRNGFSQRRPFSELIDRSAFSKPESISEASARIRKNYSYFRINYLAAISVILAFSLLSNPFSLLLLLGLLCSWLFLYLFRPSDQPLVLFGRNFSDRETLGILIVLSVFVVFLTSVGSVIISALLIGVGLVCAHGAFRVPEDLFLDDVQENANTGFLSSFLGGTASNVVASAAPIVAAARLDFLGLQVMDPYVILFLRPITINSAVTWRKMDYCGSWLYSIIHAMQSRGLERCPKLMICRGPEAIRTHADKSQSHEFKPK</sequence>
<dbReference type="AlphaFoldDB" id="A0AAV1S0A6"/>
<keyword evidence="5 8" id="KW-1133">Transmembrane helix</keyword>
<evidence type="ECO:0000256" key="5">
    <source>
        <dbReference type="ARBA" id="ARBA00022989"/>
    </source>
</evidence>
<dbReference type="GO" id="GO:0005783">
    <property type="term" value="C:endoplasmic reticulum"/>
    <property type="evidence" value="ECO:0007669"/>
    <property type="project" value="UniProtKB-ARBA"/>
</dbReference>
<feature type="transmembrane region" description="Helical" evidence="8">
    <location>
        <begin position="145"/>
        <end position="176"/>
    </location>
</feature>
<keyword evidence="4 8" id="KW-0812">Transmembrane</keyword>
<evidence type="ECO:0000256" key="8">
    <source>
        <dbReference type="SAM" id="Phobius"/>
    </source>
</evidence>
<proteinExistence type="inferred from homology"/>
<comment type="function">
    <text evidence="1">May be involved in both secretory and endocytic intracellular trafficking in the endosomal/prevacuolar compartments.</text>
</comment>
<protein>
    <recommendedName>
        <fullName evidence="11">PRA1 family protein</fullName>
    </recommendedName>
</protein>
<evidence type="ECO:0000256" key="2">
    <source>
        <dbReference type="ARBA" id="ARBA00004127"/>
    </source>
</evidence>
<evidence type="ECO:0000313" key="9">
    <source>
        <dbReference type="EMBL" id="CAK7343742.1"/>
    </source>
</evidence>
<keyword evidence="6 8" id="KW-0472">Membrane</keyword>
<dbReference type="InterPro" id="IPR004895">
    <property type="entry name" value="Prenylated_rab_accept_PRA1"/>
</dbReference>
<feature type="region of interest" description="Disordered" evidence="7">
    <location>
        <begin position="1"/>
        <end position="30"/>
    </location>
</feature>
<accession>A0AAV1S0A6</accession>
<dbReference type="PANTHER" id="PTHR19317">
    <property type="entry name" value="PRENYLATED RAB ACCEPTOR 1-RELATED"/>
    <property type="match status" value="1"/>
</dbReference>
<evidence type="ECO:0000256" key="6">
    <source>
        <dbReference type="ARBA" id="ARBA00023136"/>
    </source>
</evidence>
<dbReference type="Proteomes" id="UP001314170">
    <property type="component" value="Unassembled WGS sequence"/>
</dbReference>
<keyword evidence="10" id="KW-1185">Reference proteome</keyword>
<evidence type="ECO:0000256" key="7">
    <source>
        <dbReference type="SAM" id="MobiDB-lite"/>
    </source>
</evidence>
<dbReference type="Pfam" id="PF03208">
    <property type="entry name" value="PRA1"/>
    <property type="match status" value="1"/>
</dbReference>
<feature type="compositionally biased region" description="Pro residues" evidence="7">
    <location>
        <begin position="7"/>
        <end position="19"/>
    </location>
</feature>
<dbReference type="GO" id="GO:0005794">
    <property type="term" value="C:Golgi apparatus"/>
    <property type="evidence" value="ECO:0007669"/>
    <property type="project" value="TreeGrafter"/>
</dbReference>
<gene>
    <name evidence="9" type="ORF">DCAF_LOCUS17468</name>
</gene>